<gene>
    <name evidence="2" type="ORF">VSDG_01964</name>
</gene>
<feature type="transmembrane region" description="Helical" evidence="1">
    <location>
        <begin position="15"/>
        <end position="36"/>
    </location>
</feature>
<reference evidence="2 3" key="1">
    <citation type="submission" date="2015-09" db="EMBL/GenBank/DDBJ databases">
        <title>Host preference determinants of Valsa canker pathogens revealed by comparative genomics.</title>
        <authorList>
            <person name="Yin Z."/>
            <person name="Huang L."/>
        </authorList>
    </citation>
    <scope>NUCLEOTIDE SEQUENCE [LARGE SCALE GENOMIC DNA]</scope>
    <source>
        <strain evidence="2 3">YSFL</strain>
    </source>
</reference>
<keyword evidence="1" id="KW-0472">Membrane</keyword>
<name>A0A423WHX2_CYTCH</name>
<evidence type="ECO:0000256" key="1">
    <source>
        <dbReference type="SAM" id="Phobius"/>
    </source>
</evidence>
<dbReference type="EMBL" id="LJZO01000004">
    <property type="protein sequence ID" value="ROW02930.1"/>
    <property type="molecule type" value="Genomic_DNA"/>
</dbReference>
<evidence type="ECO:0000313" key="3">
    <source>
        <dbReference type="Proteomes" id="UP000284375"/>
    </source>
</evidence>
<dbReference type="AlphaFoldDB" id="A0A423WHX2"/>
<proteinExistence type="predicted"/>
<organism evidence="2 3">
    <name type="scientific">Cytospora chrysosperma</name>
    <name type="common">Cytospora canker fungus</name>
    <name type="synonym">Sphaeria chrysosperma</name>
    <dbReference type="NCBI Taxonomy" id="252740"/>
    <lineage>
        <taxon>Eukaryota</taxon>
        <taxon>Fungi</taxon>
        <taxon>Dikarya</taxon>
        <taxon>Ascomycota</taxon>
        <taxon>Pezizomycotina</taxon>
        <taxon>Sordariomycetes</taxon>
        <taxon>Sordariomycetidae</taxon>
        <taxon>Diaporthales</taxon>
        <taxon>Cytosporaceae</taxon>
        <taxon>Cytospora</taxon>
    </lineage>
</organism>
<keyword evidence="3" id="KW-1185">Reference proteome</keyword>
<protein>
    <submittedName>
        <fullName evidence="2">Uncharacterized protein</fullName>
    </submittedName>
</protein>
<keyword evidence="1" id="KW-0812">Transmembrane</keyword>
<sequence>MSQNCNPWALDLDTAVSTIIGFIGILISLANLYFAWKQAQHARGDRQPWRARWPNDALQQAEARRIIGFEPAVLPPPRAP</sequence>
<accession>A0A423WHX2</accession>
<comment type="caution">
    <text evidence="2">The sequence shown here is derived from an EMBL/GenBank/DDBJ whole genome shotgun (WGS) entry which is preliminary data.</text>
</comment>
<evidence type="ECO:0000313" key="2">
    <source>
        <dbReference type="EMBL" id="ROW02930.1"/>
    </source>
</evidence>
<keyword evidence="1" id="KW-1133">Transmembrane helix</keyword>
<dbReference type="Proteomes" id="UP000284375">
    <property type="component" value="Unassembled WGS sequence"/>
</dbReference>